<sequence length="302" mass="34770">MPIHKILKNRAYFKRYQVKFRRRREAKTDYYQRKRLIFQPKDRYNSRKYRLIVRFTNQYVICQIAYATIAGDVIVCQANSKELAAYGIKVGLKNYAAAYATGLLVARRQLQKLGLAGLHQGVTDHEKVGEDVNNEEYIDDKRPFKVVLDIGLARSTSGAKVFGAMKGALDGGLNIPHDPKRFVGNIKGCEEYKPEVHRDHIFGVHVAKYMEKLSAENPEAYKRQFSDFIKEGITHDKVEEMYRKAHEKIREEPLSAPKPERKKVEKAKLVGKEARKAALKAIADRHKRVTLKKQMLLQQITA</sequence>
<dbReference type="InterPro" id="IPR057268">
    <property type="entry name" value="Ribosomal_L18"/>
</dbReference>
<dbReference type="PANTHER" id="PTHR23410">
    <property type="entry name" value="RIBOSOMAL PROTEIN L5-RELATED"/>
    <property type="match status" value="1"/>
</dbReference>
<keyword evidence="5" id="KW-1185">Reference proteome</keyword>
<dbReference type="GO" id="GO:0006412">
    <property type="term" value="P:translation"/>
    <property type="evidence" value="ECO:0007669"/>
    <property type="project" value="InterPro"/>
</dbReference>
<dbReference type="Gene3D" id="3.30.420.100">
    <property type="match status" value="1"/>
</dbReference>
<dbReference type="Proteomes" id="UP000031668">
    <property type="component" value="Unassembled WGS sequence"/>
</dbReference>
<organism evidence="4 5">
    <name type="scientific">Thelohanellus kitauei</name>
    <name type="common">Myxosporean</name>
    <dbReference type="NCBI Taxonomy" id="669202"/>
    <lineage>
        <taxon>Eukaryota</taxon>
        <taxon>Metazoa</taxon>
        <taxon>Cnidaria</taxon>
        <taxon>Myxozoa</taxon>
        <taxon>Myxosporea</taxon>
        <taxon>Bivalvulida</taxon>
        <taxon>Platysporina</taxon>
        <taxon>Myxobolidae</taxon>
        <taxon>Thelohanellus</taxon>
    </lineage>
</organism>
<name>A0A0C2I8D3_THEKT</name>
<evidence type="ECO:0000256" key="2">
    <source>
        <dbReference type="ARBA" id="ARBA00022980"/>
    </source>
</evidence>
<dbReference type="GO" id="GO:0022625">
    <property type="term" value="C:cytosolic large ribosomal subunit"/>
    <property type="evidence" value="ECO:0007669"/>
    <property type="project" value="TreeGrafter"/>
</dbReference>
<dbReference type="Pfam" id="PF17144">
    <property type="entry name" value="Ribosomal_L5e"/>
    <property type="match status" value="1"/>
</dbReference>
<proteinExistence type="inferred from homology"/>
<evidence type="ECO:0000256" key="1">
    <source>
        <dbReference type="ARBA" id="ARBA00007116"/>
    </source>
</evidence>
<dbReference type="OrthoDB" id="1618453at2759"/>
<dbReference type="GO" id="GO:0008097">
    <property type="term" value="F:5S rRNA binding"/>
    <property type="evidence" value="ECO:0007669"/>
    <property type="project" value="InterPro"/>
</dbReference>
<comment type="caution">
    <text evidence="4">The sequence shown here is derived from an EMBL/GenBank/DDBJ whole genome shotgun (WGS) entry which is preliminary data.</text>
</comment>
<accession>A0A0C2I8D3</accession>
<evidence type="ECO:0000256" key="3">
    <source>
        <dbReference type="ARBA" id="ARBA00023274"/>
    </source>
</evidence>
<dbReference type="EMBL" id="JWZT01005339">
    <property type="protein sequence ID" value="KII61493.1"/>
    <property type="molecule type" value="Genomic_DNA"/>
</dbReference>
<dbReference type="PRINTS" id="PR00058">
    <property type="entry name" value="RIBOSOMALL5"/>
</dbReference>
<dbReference type="OMA" id="IYEAQVE"/>
<dbReference type="GO" id="GO:0003735">
    <property type="term" value="F:structural constituent of ribosome"/>
    <property type="evidence" value="ECO:0007669"/>
    <property type="project" value="InterPro"/>
</dbReference>
<dbReference type="HAMAP" id="MF_01337_A">
    <property type="entry name" value="Ribosomal_uL18_A"/>
    <property type="match status" value="1"/>
</dbReference>
<dbReference type="InterPro" id="IPR005485">
    <property type="entry name" value="Rbsml_uL18_euk_arch"/>
</dbReference>
<keyword evidence="3" id="KW-0687">Ribonucleoprotein</keyword>
<dbReference type="CDD" id="cd00432">
    <property type="entry name" value="Ribosomal_L18_L5e"/>
    <property type="match status" value="1"/>
</dbReference>
<dbReference type="SUPFAM" id="SSF53137">
    <property type="entry name" value="Translational machinery components"/>
    <property type="match status" value="1"/>
</dbReference>
<dbReference type="PANTHER" id="PTHR23410:SF12">
    <property type="entry name" value="LARGE RIBOSOMAL SUBUNIT PROTEIN UL18"/>
    <property type="match status" value="1"/>
</dbReference>
<comment type="similarity">
    <text evidence="1">Belongs to the universal ribosomal protein uL18 family.</text>
</comment>
<keyword evidence="2 4" id="KW-0689">Ribosomal protein</keyword>
<reference evidence="4 5" key="1">
    <citation type="journal article" date="2014" name="Genome Biol. Evol.">
        <title>The genome of the myxosporean Thelohanellus kitauei shows adaptations to nutrient acquisition within its fish host.</title>
        <authorList>
            <person name="Yang Y."/>
            <person name="Xiong J."/>
            <person name="Zhou Z."/>
            <person name="Huo F."/>
            <person name="Miao W."/>
            <person name="Ran C."/>
            <person name="Liu Y."/>
            <person name="Zhang J."/>
            <person name="Feng J."/>
            <person name="Wang M."/>
            <person name="Wang M."/>
            <person name="Wang L."/>
            <person name="Yao B."/>
        </authorList>
    </citation>
    <scope>NUCLEOTIDE SEQUENCE [LARGE SCALE GENOMIC DNA]</scope>
    <source>
        <strain evidence="4">Wuqing</strain>
    </source>
</reference>
<evidence type="ECO:0000313" key="5">
    <source>
        <dbReference type="Proteomes" id="UP000031668"/>
    </source>
</evidence>
<dbReference type="AlphaFoldDB" id="A0A0C2I8D3"/>
<dbReference type="GO" id="GO:0000027">
    <property type="term" value="P:ribosomal large subunit assembly"/>
    <property type="evidence" value="ECO:0007669"/>
    <property type="project" value="TreeGrafter"/>
</dbReference>
<protein>
    <submittedName>
        <fullName evidence="4">60S ribosomal protein L5</fullName>
    </submittedName>
</protein>
<gene>
    <name evidence="4" type="ORF">RF11_12909</name>
</gene>
<evidence type="ECO:0000313" key="4">
    <source>
        <dbReference type="EMBL" id="KII61493.1"/>
    </source>
</evidence>